<dbReference type="EC" id="1.8.1.4" evidence="3 16"/>
<dbReference type="InterPro" id="IPR050151">
    <property type="entry name" value="Class-I_Pyr_Nuc-Dis_Oxidored"/>
</dbReference>
<reference evidence="19" key="1">
    <citation type="submission" date="2020-10" db="EMBL/GenBank/DDBJ databases">
        <authorList>
            <person name="Gilroy R."/>
        </authorList>
    </citation>
    <scope>NUCLEOTIDE SEQUENCE</scope>
    <source>
        <strain evidence="19">ChiGjej3B3-7149</strain>
    </source>
</reference>
<evidence type="ECO:0000256" key="14">
    <source>
        <dbReference type="PIRSR" id="PIRSR000350-3"/>
    </source>
</evidence>
<dbReference type="InterPro" id="IPR016156">
    <property type="entry name" value="FAD/NAD-linked_Rdtase_dimer_sf"/>
</dbReference>
<dbReference type="Gene3D" id="3.30.390.30">
    <property type="match status" value="1"/>
</dbReference>
<dbReference type="Pfam" id="PF02852">
    <property type="entry name" value="Pyr_redox_dim"/>
    <property type="match status" value="1"/>
</dbReference>
<dbReference type="GO" id="GO:0005737">
    <property type="term" value="C:cytoplasm"/>
    <property type="evidence" value="ECO:0007669"/>
    <property type="project" value="UniProtKB-SubCell"/>
</dbReference>
<feature type="binding site" evidence="14">
    <location>
        <position position="209"/>
    </location>
    <ligand>
        <name>NAD(+)</name>
        <dbReference type="ChEBI" id="CHEBI:57540"/>
    </ligand>
</feature>
<evidence type="ECO:0000256" key="8">
    <source>
        <dbReference type="ARBA" id="ARBA00023002"/>
    </source>
</evidence>
<evidence type="ECO:0000259" key="18">
    <source>
        <dbReference type="Pfam" id="PF07992"/>
    </source>
</evidence>
<evidence type="ECO:0000256" key="3">
    <source>
        <dbReference type="ARBA" id="ARBA00012608"/>
    </source>
</evidence>
<dbReference type="Gene3D" id="3.50.50.60">
    <property type="entry name" value="FAD/NAD(P)-binding domain"/>
    <property type="match status" value="2"/>
</dbReference>
<dbReference type="GO" id="GO:0050660">
    <property type="term" value="F:flavin adenine dinucleotide binding"/>
    <property type="evidence" value="ECO:0007669"/>
    <property type="project" value="InterPro"/>
</dbReference>
<evidence type="ECO:0000313" key="20">
    <source>
        <dbReference type="Proteomes" id="UP000824238"/>
    </source>
</evidence>
<dbReference type="EMBL" id="DVHH01000081">
    <property type="protein sequence ID" value="HIR54608.1"/>
    <property type="molecule type" value="Genomic_DNA"/>
</dbReference>
<evidence type="ECO:0000256" key="9">
    <source>
        <dbReference type="ARBA" id="ARBA00023027"/>
    </source>
</evidence>
<dbReference type="PANTHER" id="PTHR22912:SF217">
    <property type="entry name" value="DIHYDROLIPOYL DEHYDROGENASE"/>
    <property type="match status" value="1"/>
</dbReference>
<comment type="subcellular location">
    <subcellularLocation>
        <location evidence="1">Cytoplasm</location>
    </subcellularLocation>
</comment>
<evidence type="ECO:0000256" key="5">
    <source>
        <dbReference type="ARBA" id="ARBA00022490"/>
    </source>
</evidence>
<evidence type="ECO:0000256" key="6">
    <source>
        <dbReference type="ARBA" id="ARBA00022630"/>
    </source>
</evidence>
<feature type="binding site" evidence="14">
    <location>
        <position position="316"/>
    </location>
    <ligand>
        <name>FAD</name>
        <dbReference type="ChEBI" id="CHEBI:57692"/>
    </ligand>
</feature>
<dbReference type="PRINTS" id="PR00411">
    <property type="entry name" value="PNDRDTASEI"/>
</dbReference>
<dbReference type="InterPro" id="IPR012999">
    <property type="entry name" value="Pyr_OxRdtase_I_AS"/>
</dbReference>
<feature type="domain" description="FAD/NAD(P)-binding" evidence="18">
    <location>
        <begin position="4"/>
        <end position="331"/>
    </location>
</feature>
<keyword evidence="9 14" id="KW-0520">NAD</keyword>
<dbReference type="GO" id="GO:0004148">
    <property type="term" value="F:dihydrolipoyl dehydrogenase (NADH) activity"/>
    <property type="evidence" value="ECO:0007669"/>
    <property type="project" value="UniProtKB-EC"/>
</dbReference>
<keyword evidence="11 16" id="KW-0676">Redox-active center</keyword>
<dbReference type="PROSITE" id="PS00076">
    <property type="entry name" value="PYRIDINE_REDOX_1"/>
    <property type="match status" value="1"/>
</dbReference>
<evidence type="ECO:0000313" key="19">
    <source>
        <dbReference type="EMBL" id="HIR54608.1"/>
    </source>
</evidence>
<dbReference type="PRINTS" id="PR00368">
    <property type="entry name" value="FADPNR"/>
</dbReference>
<feature type="binding site" evidence="14">
    <location>
        <begin position="186"/>
        <end position="193"/>
    </location>
    <ligand>
        <name>NAD(+)</name>
        <dbReference type="ChEBI" id="CHEBI:57540"/>
    </ligand>
</feature>
<evidence type="ECO:0000256" key="1">
    <source>
        <dbReference type="ARBA" id="ARBA00004496"/>
    </source>
</evidence>
<feature type="domain" description="Pyridine nucleotide-disulphide oxidoreductase dimerisation" evidence="17">
    <location>
        <begin position="350"/>
        <end position="457"/>
    </location>
</feature>
<dbReference type="PIRSF" id="PIRSF000350">
    <property type="entry name" value="Mercury_reductase_MerA"/>
    <property type="match status" value="1"/>
</dbReference>
<dbReference type="SUPFAM" id="SSF55424">
    <property type="entry name" value="FAD/NAD-linked reductases, dimerisation (C-terminal) domain"/>
    <property type="match status" value="1"/>
</dbReference>
<evidence type="ECO:0000256" key="13">
    <source>
        <dbReference type="PIRSR" id="PIRSR000350-2"/>
    </source>
</evidence>
<dbReference type="NCBIfam" id="TIGR01350">
    <property type="entry name" value="lipoamide_DH"/>
    <property type="match status" value="1"/>
</dbReference>
<evidence type="ECO:0000256" key="4">
    <source>
        <dbReference type="ARBA" id="ARBA00016961"/>
    </source>
</evidence>
<comment type="miscellaneous">
    <text evidence="16">The active site is a redox-active disulfide bond.</text>
</comment>
<name>A0A9D1IYZ6_9FIRM</name>
<keyword evidence="8 16" id="KW-0560">Oxidoreductase</keyword>
<dbReference type="InterPro" id="IPR006258">
    <property type="entry name" value="Lipoamide_DH"/>
</dbReference>
<reference evidence="19" key="2">
    <citation type="journal article" date="2021" name="PeerJ">
        <title>Extensive microbial diversity within the chicken gut microbiome revealed by metagenomics and culture.</title>
        <authorList>
            <person name="Gilroy R."/>
            <person name="Ravi A."/>
            <person name="Getino M."/>
            <person name="Pursley I."/>
            <person name="Horton D.L."/>
            <person name="Alikhan N.F."/>
            <person name="Baker D."/>
            <person name="Gharbi K."/>
            <person name="Hall N."/>
            <person name="Watson M."/>
            <person name="Adriaenssens E.M."/>
            <person name="Foster-Nyarko E."/>
            <person name="Jarju S."/>
            <person name="Secka A."/>
            <person name="Antonio M."/>
            <person name="Oren A."/>
            <person name="Chaudhuri R.R."/>
            <person name="La Ragione R."/>
            <person name="Hildebrand F."/>
            <person name="Pallen M.J."/>
        </authorList>
    </citation>
    <scope>NUCLEOTIDE SEQUENCE</scope>
    <source>
        <strain evidence="19">ChiGjej3B3-7149</strain>
    </source>
</reference>
<dbReference type="InterPro" id="IPR004099">
    <property type="entry name" value="Pyr_nucl-diS_OxRdtase_dimer"/>
</dbReference>
<comment type="caution">
    <text evidence="19">The sequence shown here is derived from an EMBL/GenBank/DDBJ whole genome shotgun (WGS) entry which is preliminary data.</text>
</comment>
<gene>
    <name evidence="19" type="primary">lpdA</name>
    <name evidence="19" type="ORF">IAD36_03265</name>
</gene>
<feature type="binding site" evidence="14">
    <location>
        <position position="53"/>
    </location>
    <ligand>
        <name>FAD</name>
        <dbReference type="ChEBI" id="CHEBI:57692"/>
    </ligand>
</feature>
<sequence>MYDYDVVCIGGGPGGSASAMRCADRGKKVAIIEARARNGSGGTCVNRGCIPTKALMASANLYASIKEAKTYGINVDMSAVSVDFKAIDKRKNAVINGLGFGLEAMLWKKSRGIDVIKGRARLLDAHTIEVDNGKVKKTVTAENIVVAVGSEPAEIAAFNVDHKKVITSNEIMDFSRPMPGSIVIIGSGAIGLEYGHIYSIYGVDVTIVEMMPNLVPALHDTEITDAIKASLEKRGIKVKCGSGIESVEVQEDGRVKSTLANGEELFSDEVLVAIGRTLNTRGMGLEEVGVKMEKNGQIVTDEHMRTSVPNIFAAGDITVGTQLSDKAQRQGLVIAETIAGGDYYINYDAIPATMFMEPEIAMVGLTVSDAAERGIETISGSLPFSSNEKAMAIGKTEGLIKVVARKDDHVIIGAQIFGHEACDLIAEMTVAVENGLTLEQVYNSIHPHPTVTEIILEVCKRAVGLSFDK</sequence>
<dbReference type="SUPFAM" id="SSF51905">
    <property type="entry name" value="FAD/NAD(P)-binding domain"/>
    <property type="match status" value="1"/>
</dbReference>
<accession>A0A9D1IYZ6</accession>
<dbReference type="Pfam" id="PF07992">
    <property type="entry name" value="Pyr_redox_2"/>
    <property type="match status" value="1"/>
</dbReference>
<comment type="catalytic activity">
    <reaction evidence="12 16">
        <text>N(6)-[(R)-dihydrolipoyl]-L-lysyl-[protein] + NAD(+) = N(6)-[(R)-lipoyl]-L-lysyl-[protein] + NADH + H(+)</text>
        <dbReference type="Rhea" id="RHEA:15045"/>
        <dbReference type="Rhea" id="RHEA-COMP:10474"/>
        <dbReference type="Rhea" id="RHEA-COMP:10475"/>
        <dbReference type="ChEBI" id="CHEBI:15378"/>
        <dbReference type="ChEBI" id="CHEBI:57540"/>
        <dbReference type="ChEBI" id="CHEBI:57945"/>
        <dbReference type="ChEBI" id="CHEBI:83099"/>
        <dbReference type="ChEBI" id="CHEBI:83100"/>
        <dbReference type="EC" id="1.8.1.4"/>
    </reaction>
</comment>
<keyword evidence="10" id="KW-1015">Disulfide bond</keyword>
<dbReference type="PANTHER" id="PTHR22912">
    <property type="entry name" value="DISULFIDE OXIDOREDUCTASE"/>
    <property type="match status" value="1"/>
</dbReference>
<protein>
    <recommendedName>
        <fullName evidence="4 16">Dihydrolipoyl dehydrogenase</fullName>
        <ecNumber evidence="3 16">1.8.1.4</ecNumber>
    </recommendedName>
</protein>
<dbReference type="InterPro" id="IPR036188">
    <property type="entry name" value="FAD/NAD-bd_sf"/>
</dbReference>
<evidence type="ECO:0000256" key="15">
    <source>
        <dbReference type="PIRSR" id="PIRSR000350-4"/>
    </source>
</evidence>
<comment type="similarity">
    <text evidence="2 16">Belongs to the class-I pyridine nucleotide-disulfide oxidoreductase family.</text>
</comment>
<feature type="active site" description="Proton acceptor" evidence="13">
    <location>
        <position position="448"/>
    </location>
</feature>
<comment type="cofactor">
    <cofactor evidence="14 16">
        <name>FAD</name>
        <dbReference type="ChEBI" id="CHEBI:57692"/>
    </cofactor>
    <text evidence="14 16">Binds 1 FAD per subunit.</text>
</comment>
<feature type="binding site" evidence="14">
    <location>
        <position position="275"/>
    </location>
    <ligand>
        <name>NAD(+)</name>
        <dbReference type="ChEBI" id="CHEBI:57540"/>
    </ligand>
</feature>
<keyword evidence="7 14" id="KW-0274">FAD</keyword>
<dbReference type="AlphaFoldDB" id="A0A9D1IYZ6"/>
<keyword evidence="6 16" id="KW-0285">Flavoprotein</keyword>
<organism evidence="19 20">
    <name type="scientific">Candidatus Scatomorpha intestinigallinarum</name>
    <dbReference type="NCBI Taxonomy" id="2840923"/>
    <lineage>
        <taxon>Bacteria</taxon>
        <taxon>Bacillati</taxon>
        <taxon>Bacillota</taxon>
        <taxon>Clostridia</taxon>
        <taxon>Eubacteriales</taxon>
        <taxon>Candidatus Scatomorpha</taxon>
    </lineage>
</organism>
<evidence type="ECO:0000256" key="7">
    <source>
        <dbReference type="ARBA" id="ARBA00022827"/>
    </source>
</evidence>
<keyword evidence="5" id="KW-0963">Cytoplasm</keyword>
<dbReference type="InterPro" id="IPR023753">
    <property type="entry name" value="FAD/NAD-binding_dom"/>
</dbReference>
<dbReference type="InterPro" id="IPR001100">
    <property type="entry name" value="Pyr_nuc-diS_OxRdtase"/>
</dbReference>
<feature type="disulfide bond" description="Redox-active" evidence="15">
    <location>
        <begin position="44"/>
        <end position="49"/>
    </location>
</feature>
<evidence type="ECO:0000256" key="10">
    <source>
        <dbReference type="ARBA" id="ARBA00023157"/>
    </source>
</evidence>
<dbReference type="Proteomes" id="UP000824238">
    <property type="component" value="Unassembled WGS sequence"/>
</dbReference>
<evidence type="ECO:0000256" key="11">
    <source>
        <dbReference type="ARBA" id="ARBA00023284"/>
    </source>
</evidence>
<evidence type="ECO:0000256" key="16">
    <source>
        <dbReference type="RuleBase" id="RU003692"/>
    </source>
</evidence>
<evidence type="ECO:0000259" key="17">
    <source>
        <dbReference type="Pfam" id="PF02852"/>
    </source>
</evidence>
<evidence type="ECO:0000256" key="12">
    <source>
        <dbReference type="ARBA" id="ARBA00049187"/>
    </source>
</evidence>
<evidence type="ECO:0000256" key="2">
    <source>
        <dbReference type="ARBA" id="ARBA00007532"/>
    </source>
</evidence>
<dbReference type="FunFam" id="3.30.390.30:FF:000001">
    <property type="entry name" value="Dihydrolipoyl dehydrogenase"/>
    <property type="match status" value="1"/>
</dbReference>
<dbReference type="GO" id="GO:0006103">
    <property type="term" value="P:2-oxoglutarate metabolic process"/>
    <property type="evidence" value="ECO:0007669"/>
    <property type="project" value="TreeGrafter"/>
</dbReference>
<keyword evidence="14" id="KW-0547">Nucleotide-binding</keyword>
<proteinExistence type="inferred from homology"/>